<dbReference type="GO" id="GO:0015628">
    <property type="term" value="P:protein secretion by the type II secretion system"/>
    <property type="evidence" value="ECO:0007669"/>
    <property type="project" value="InterPro"/>
</dbReference>
<dbReference type="PROSITE" id="PS51257">
    <property type="entry name" value="PROKAR_LIPOPROTEIN"/>
    <property type="match status" value="1"/>
</dbReference>
<dbReference type="RefSeq" id="WP_092075728.1">
    <property type="nucleotide sequence ID" value="NZ_FNAQ01000001.1"/>
</dbReference>
<evidence type="ECO:0000256" key="10">
    <source>
        <dbReference type="ARBA" id="ARBA00030772"/>
    </source>
</evidence>
<dbReference type="STRING" id="57664.SAMN05661003_101409"/>
<evidence type="ECO:0000256" key="9">
    <source>
        <dbReference type="ARBA" id="ARBA00023136"/>
    </source>
</evidence>
<comment type="subcellular location">
    <subcellularLocation>
        <location evidence="1">Cell inner membrane</location>
    </subcellularLocation>
</comment>
<keyword evidence="11" id="KW-1133">Transmembrane helix</keyword>
<organism evidence="12 13">
    <name type="scientific">Desulfuromonas thiophila</name>
    <dbReference type="NCBI Taxonomy" id="57664"/>
    <lineage>
        <taxon>Bacteria</taxon>
        <taxon>Pseudomonadati</taxon>
        <taxon>Thermodesulfobacteriota</taxon>
        <taxon>Desulfuromonadia</taxon>
        <taxon>Desulfuromonadales</taxon>
        <taxon>Desulfuromonadaceae</taxon>
        <taxon>Desulfuromonas</taxon>
    </lineage>
</organism>
<evidence type="ECO:0000256" key="4">
    <source>
        <dbReference type="ARBA" id="ARBA00022448"/>
    </source>
</evidence>
<evidence type="ECO:0000256" key="2">
    <source>
        <dbReference type="ARBA" id="ARBA00007208"/>
    </source>
</evidence>
<evidence type="ECO:0000256" key="7">
    <source>
        <dbReference type="ARBA" id="ARBA00022692"/>
    </source>
</evidence>
<accession>A0A1G6XUN7</accession>
<proteinExistence type="inferred from homology"/>
<feature type="transmembrane region" description="Helical" evidence="11">
    <location>
        <begin position="12"/>
        <end position="34"/>
    </location>
</feature>
<dbReference type="Proteomes" id="UP000243205">
    <property type="component" value="Unassembled WGS sequence"/>
</dbReference>
<sequence length="291" mass="32014">MTAPTNRRRNRLLPLLGLAGLTLLSCLAGFWLLFPTQALERRLNLEINRALKPLVPPGFPLEVRLEGVGRPGLLRLNARHLQVHLPANQLQLDRLQLRLPLTALLTGKPRLLLRGQLFGGPLQLQARPDGNISLQASAMQAVVQLPALPQLRLEAQLDNLHLQGQLQGQLLRTRQLNLNLTQLRLSGLEPLGGPAVPLELGRWQLNGQGSDSDTLQLQLDNPAGPLRLNGNARIQLTDNPQRSRLAGELQFGPLSDELAFARPLLSLLGQPASDGRYRLRLGGTLARPQLR</sequence>
<evidence type="ECO:0000256" key="3">
    <source>
        <dbReference type="ARBA" id="ARBA00021563"/>
    </source>
</evidence>
<evidence type="ECO:0000256" key="1">
    <source>
        <dbReference type="ARBA" id="ARBA00004533"/>
    </source>
</evidence>
<comment type="similarity">
    <text evidence="2">Belongs to the GSP N family.</text>
</comment>
<keyword evidence="5" id="KW-1003">Cell membrane</keyword>
<reference evidence="13" key="1">
    <citation type="submission" date="2016-10" db="EMBL/GenBank/DDBJ databases">
        <authorList>
            <person name="Varghese N."/>
            <person name="Submissions S."/>
        </authorList>
    </citation>
    <scope>NUCLEOTIDE SEQUENCE [LARGE SCALE GENOMIC DNA]</scope>
    <source>
        <strain evidence="13">DSM 8987</strain>
    </source>
</reference>
<dbReference type="EMBL" id="FNAQ01000001">
    <property type="protein sequence ID" value="SDD81898.1"/>
    <property type="molecule type" value="Genomic_DNA"/>
</dbReference>
<keyword evidence="13" id="KW-1185">Reference proteome</keyword>
<dbReference type="GO" id="GO:0005886">
    <property type="term" value="C:plasma membrane"/>
    <property type="evidence" value="ECO:0007669"/>
    <property type="project" value="UniProtKB-SubCell"/>
</dbReference>
<evidence type="ECO:0000256" key="11">
    <source>
        <dbReference type="SAM" id="Phobius"/>
    </source>
</evidence>
<protein>
    <recommendedName>
        <fullName evidence="3">Type II secretion system protein N</fullName>
    </recommendedName>
    <alternativeName>
        <fullName evidence="10">General secretion pathway protein N</fullName>
    </alternativeName>
</protein>
<dbReference type="InterPro" id="IPR022792">
    <property type="entry name" value="T2SS_protein-GspN"/>
</dbReference>
<gene>
    <name evidence="12" type="ORF">SAMN05661003_101409</name>
</gene>
<keyword evidence="7 11" id="KW-0812">Transmembrane</keyword>
<name>A0A1G6XUN7_9BACT</name>
<keyword evidence="6" id="KW-0997">Cell inner membrane</keyword>
<evidence type="ECO:0000256" key="8">
    <source>
        <dbReference type="ARBA" id="ARBA00022927"/>
    </source>
</evidence>
<evidence type="ECO:0000256" key="5">
    <source>
        <dbReference type="ARBA" id="ARBA00022475"/>
    </source>
</evidence>
<evidence type="ECO:0000313" key="13">
    <source>
        <dbReference type="Proteomes" id="UP000243205"/>
    </source>
</evidence>
<keyword evidence="9 11" id="KW-0472">Membrane</keyword>
<evidence type="ECO:0000256" key="6">
    <source>
        <dbReference type="ARBA" id="ARBA00022519"/>
    </source>
</evidence>
<dbReference type="OrthoDB" id="5405510at2"/>
<keyword evidence="8" id="KW-0653">Protein transport</keyword>
<evidence type="ECO:0000313" key="12">
    <source>
        <dbReference type="EMBL" id="SDD81898.1"/>
    </source>
</evidence>
<dbReference type="InterPro" id="IPR030925">
    <property type="entry name" value="T2SS_GspN_Lepto"/>
</dbReference>
<dbReference type="GO" id="GO:0015627">
    <property type="term" value="C:type II protein secretion system complex"/>
    <property type="evidence" value="ECO:0007669"/>
    <property type="project" value="InterPro"/>
</dbReference>
<dbReference type="NCBIfam" id="TIGR04411">
    <property type="entry name" value="T2SS_GspN_Lepto"/>
    <property type="match status" value="1"/>
</dbReference>
<keyword evidence="4" id="KW-0813">Transport</keyword>
<dbReference type="Pfam" id="PF01203">
    <property type="entry name" value="T2SSN"/>
    <property type="match status" value="1"/>
</dbReference>
<dbReference type="AlphaFoldDB" id="A0A1G6XUN7"/>